<dbReference type="EMBL" id="JFKA01000008">
    <property type="protein sequence ID" value="OSQ36955.1"/>
    <property type="molecule type" value="Genomic_DNA"/>
</dbReference>
<organism evidence="1 2">
    <name type="scientific">Thalassospira mesophila</name>
    <dbReference type="NCBI Taxonomy" id="1293891"/>
    <lineage>
        <taxon>Bacteria</taxon>
        <taxon>Pseudomonadati</taxon>
        <taxon>Pseudomonadota</taxon>
        <taxon>Alphaproteobacteria</taxon>
        <taxon>Rhodospirillales</taxon>
        <taxon>Thalassospiraceae</taxon>
        <taxon>Thalassospira</taxon>
    </lineage>
</organism>
<name>A0A1Y2KXA2_9PROT</name>
<reference evidence="1 2" key="1">
    <citation type="submission" date="2014-03" db="EMBL/GenBank/DDBJ databases">
        <title>The draft genome sequence of Thalassospira mesophila JCM 18969.</title>
        <authorList>
            <person name="Lai Q."/>
            <person name="Shao Z."/>
        </authorList>
    </citation>
    <scope>NUCLEOTIDE SEQUENCE [LARGE SCALE GENOMIC DNA]</scope>
    <source>
        <strain evidence="1 2">JCM 18969</strain>
    </source>
</reference>
<sequence length="70" mass="7746">MLHFQDLSPLLNKILTPVSSPKTIKSFAALVKNTTNTPVLLQENESVLAPLFFFLHYARSGIAVEVGTLY</sequence>
<keyword evidence="2" id="KW-1185">Reference proteome</keyword>
<comment type="caution">
    <text evidence="1">The sequence shown here is derived from an EMBL/GenBank/DDBJ whole genome shotgun (WGS) entry which is preliminary data.</text>
</comment>
<dbReference type="Proteomes" id="UP000193391">
    <property type="component" value="Unassembled WGS sequence"/>
</dbReference>
<proteinExistence type="predicted"/>
<evidence type="ECO:0000313" key="2">
    <source>
        <dbReference type="Proteomes" id="UP000193391"/>
    </source>
</evidence>
<dbReference type="AlphaFoldDB" id="A0A1Y2KXA2"/>
<accession>A0A1Y2KXA2</accession>
<evidence type="ECO:0000313" key="1">
    <source>
        <dbReference type="EMBL" id="OSQ36955.1"/>
    </source>
</evidence>
<gene>
    <name evidence="1" type="ORF">TMES_15935</name>
</gene>
<protein>
    <submittedName>
        <fullName evidence="1">Uncharacterized protein</fullName>
    </submittedName>
</protein>